<proteinExistence type="predicted"/>
<dbReference type="RefSeq" id="WP_382342528.1">
    <property type="nucleotide sequence ID" value="NZ_JBHSAB010000014.1"/>
</dbReference>
<dbReference type="Proteomes" id="UP001595758">
    <property type="component" value="Unassembled WGS sequence"/>
</dbReference>
<name>A0ABV8CF83_9GAMM</name>
<comment type="caution">
    <text evidence="1">The sequence shown here is derived from an EMBL/GenBank/DDBJ whole genome shotgun (WGS) entry which is preliminary data.</text>
</comment>
<accession>A0ABV8CF83</accession>
<gene>
    <name evidence="1" type="ORF">ACFORL_07155</name>
</gene>
<keyword evidence="2" id="KW-1185">Reference proteome</keyword>
<dbReference type="EMBL" id="JBHSAB010000014">
    <property type="protein sequence ID" value="MFC3908852.1"/>
    <property type="molecule type" value="Genomic_DNA"/>
</dbReference>
<sequence length="208" mass="23181">MPKKTRRTEKYVPESLKKVSLRKLHSTIRNNHNARVAGQKLSISGETLIYYINLLGISFQQGSSTHNLKFAKIHQLSIGDAEKIFGTDFDKPAFELMGKSYPNPARQVQSEQMSAITSPVDFNWNLPPAAPFLFESAITMFPKPDFCMSTDFNTDDICGELVIFDDPASQPGRNRCALFSLSNGPDTPAPHNLEESIEEPATARFDAL</sequence>
<protein>
    <recommendedName>
        <fullName evidence="3">HTH psq-type domain-containing protein</fullName>
    </recommendedName>
</protein>
<evidence type="ECO:0000313" key="2">
    <source>
        <dbReference type="Proteomes" id="UP001595758"/>
    </source>
</evidence>
<evidence type="ECO:0008006" key="3">
    <source>
        <dbReference type="Google" id="ProtNLM"/>
    </source>
</evidence>
<organism evidence="1 2">
    <name type="scientific">Legionella dresdenensis</name>
    <dbReference type="NCBI Taxonomy" id="450200"/>
    <lineage>
        <taxon>Bacteria</taxon>
        <taxon>Pseudomonadati</taxon>
        <taxon>Pseudomonadota</taxon>
        <taxon>Gammaproteobacteria</taxon>
        <taxon>Legionellales</taxon>
        <taxon>Legionellaceae</taxon>
        <taxon>Legionella</taxon>
    </lineage>
</organism>
<evidence type="ECO:0000313" key="1">
    <source>
        <dbReference type="EMBL" id="MFC3908852.1"/>
    </source>
</evidence>
<reference evidence="2" key="1">
    <citation type="journal article" date="2019" name="Int. J. Syst. Evol. Microbiol.">
        <title>The Global Catalogue of Microorganisms (GCM) 10K type strain sequencing project: providing services to taxonomists for standard genome sequencing and annotation.</title>
        <authorList>
            <consortium name="The Broad Institute Genomics Platform"/>
            <consortium name="The Broad Institute Genome Sequencing Center for Infectious Disease"/>
            <person name="Wu L."/>
            <person name="Ma J."/>
        </authorList>
    </citation>
    <scope>NUCLEOTIDE SEQUENCE [LARGE SCALE GENOMIC DNA]</scope>
    <source>
        <strain evidence="2">CCUG 59858</strain>
    </source>
</reference>